<keyword evidence="5 15" id="KW-0560">Oxidoreductase</keyword>
<comment type="caution">
    <text evidence="15">The sequence shown here is derived from an EMBL/GenBank/DDBJ whole genome shotgun (WGS) entry which is preliminary data.</text>
</comment>
<evidence type="ECO:0000256" key="5">
    <source>
        <dbReference type="ARBA" id="ARBA00023002"/>
    </source>
</evidence>
<proteinExistence type="inferred from homology"/>
<evidence type="ECO:0000256" key="11">
    <source>
        <dbReference type="ARBA" id="ARBA00049396"/>
    </source>
</evidence>
<evidence type="ECO:0000256" key="3">
    <source>
        <dbReference type="ARBA" id="ARBA00022857"/>
    </source>
</evidence>
<dbReference type="PANTHER" id="PTHR20836:SF0">
    <property type="entry name" value="4-HYDROXY-TETRAHYDRODIPICOLINATE REDUCTASE 1, CHLOROPLASTIC-RELATED"/>
    <property type="match status" value="1"/>
</dbReference>
<dbReference type="Pfam" id="PF01113">
    <property type="entry name" value="DapB_N"/>
    <property type="match status" value="1"/>
</dbReference>
<dbReference type="RefSeq" id="WP_229536543.1">
    <property type="nucleotide sequence ID" value="NZ_JAJHJB010000036.1"/>
</dbReference>
<dbReference type="InterPro" id="IPR000846">
    <property type="entry name" value="DapB_N"/>
</dbReference>
<comment type="catalytic activity">
    <reaction evidence="11">
        <text>(S)-2,3,4,5-tetrahydrodipicolinate + NAD(+) + H2O = (2S,4S)-4-hydroxy-2,3,4,5-tetrahydrodipicolinate + NADH + H(+)</text>
        <dbReference type="Rhea" id="RHEA:35323"/>
        <dbReference type="ChEBI" id="CHEBI:15377"/>
        <dbReference type="ChEBI" id="CHEBI:15378"/>
        <dbReference type="ChEBI" id="CHEBI:16845"/>
        <dbReference type="ChEBI" id="CHEBI:57540"/>
        <dbReference type="ChEBI" id="CHEBI:57945"/>
        <dbReference type="ChEBI" id="CHEBI:67139"/>
        <dbReference type="EC" id="1.17.1.8"/>
    </reaction>
</comment>
<evidence type="ECO:0000256" key="2">
    <source>
        <dbReference type="ARBA" id="ARBA00022605"/>
    </source>
</evidence>
<evidence type="ECO:0000313" key="15">
    <source>
        <dbReference type="EMBL" id="MCC5467572.1"/>
    </source>
</evidence>
<dbReference type="GO" id="GO:0008839">
    <property type="term" value="F:4-hydroxy-tetrahydrodipicolinate reductase"/>
    <property type="evidence" value="ECO:0007669"/>
    <property type="project" value="UniProtKB-EC"/>
</dbReference>
<dbReference type="Proteomes" id="UP001165492">
    <property type="component" value="Unassembled WGS sequence"/>
</dbReference>
<keyword evidence="4" id="KW-0220">Diaminopimelate biosynthesis</keyword>
<evidence type="ECO:0000256" key="8">
    <source>
        <dbReference type="ARBA" id="ARBA00037922"/>
    </source>
</evidence>
<name>A0ABS8HWM3_9FIRM</name>
<dbReference type="PIRSF" id="PIRSF000161">
    <property type="entry name" value="DHPR"/>
    <property type="match status" value="1"/>
</dbReference>
<dbReference type="EMBL" id="JAJHJB010000036">
    <property type="protein sequence ID" value="MCC5467572.1"/>
    <property type="molecule type" value="Genomic_DNA"/>
</dbReference>
<dbReference type="Gene3D" id="3.40.50.720">
    <property type="entry name" value="NAD(P)-binding Rossmann-like Domain"/>
    <property type="match status" value="1"/>
</dbReference>
<gene>
    <name evidence="15" type="primary">dapB</name>
    <name evidence="15" type="ORF">LMF89_19745</name>
</gene>
<evidence type="ECO:0000256" key="7">
    <source>
        <dbReference type="ARBA" id="ARBA00023154"/>
    </source>
</evidence>
<evidence type="ECO:0000259" key="13">
    <source>
        <dbReference type="Pfam" id="PF01113"/>
    </source>
</evidence>
<accession>A0ABS8HWM3</accession>
<evidence type="ECO:0000256" key="10">
    <source>
        <dbReference type="ARBA" id="ARBA00049080"/>
    </source>
</evidence>
<reference evidence="15" key="1">
    <citation type="submission" date="2021-11" db="EMBL/GenBank/DDBJ databases">
        <title>Description of a new species Pelosinus isolated from the bottom sediments of Lake Baikal.</title>
        <authorList>
            <person name="Zakharyuk A."/>
        </authorList>
    </citation>
    <scope>NUCLEOTIDE SEQUENCE</scope>
    <source>
        <strain evidence="15">Bkl1</strain>
    </source>
</reference>
<keyword evidence="7" id="KW-0457">Lysine biosynthesis</keyword>
<dbReference type="EC" id="1.17.1.8" evidence="9 12"/>
<dbReference type="SUPFAM" id="SSF55347">
    <property type="entry name" value="Glyceraldehyde-3-phosphate dehydrogenase-like, C-terminal domain"/>
    <property type="match status" value="1"/>
</dbReference>
<evidence type="ECO:0000256" key="1">
    <source>
        <dbReference type="ARBA" id="ARBA00006642"/>
    </source>
</evidence>
<evidence type="ECO:0000256" key="4">
    <source>
        <dbReference type="ARBA" id="ARBA00022915"/>
    </source>
</evidence>
<dbReference type="PANTHER" id="PTHR20836">
    <property type="entry name" value="DIHYDRODIPICOLINATE REDUCTASE"/>
    <property type="match status" value="1"/>
</dbReference>
<dbReference type="InterPro" id="IPR023940">
    <property type="entry name" value="DHDPR_bac"/>
</dbReference>
<dbReference type="CDD" id="cd02274">
    <property type="entry name" value="DHDPR_N"/>
    <property type="match status" value="1"/>
</dbReference>
<dbReference type="InterPro" id="IPR036291">
    <property type="entry name" value="NAD(P)-bd_dom_sf"/>
</dbReference>
<keyword evidence="2" id="KW-0028">Amino-acid biosynthesis</keyword>
<keyword evidence="6" id="KW-0520">NAD</keyword>
<evidence type="ECO:0000256" key="12">
    <source>
        <dbReference type="NCBIfam" id="TIGR00036"/>
    </source>
</evidence>
<dbReference type="InterPro" id="IPR022663">
    <property type="entry name" value="DapB_C"/>
</dbReference>
<organism evidence="15 16">
    <name type="scientific">Pelosinus baikalensis</name>
    <dbReference type="NCBI Taxonomy" id="2892015"/>
    <lineage>
        <taxon>Bacteria</taxon>
        <taxon>Bacillati</taxon>
        <taxon>Bacillota</taxon>
        <taxon>Negativicutes</taxon>
        <taxon>Selenomonadales</taxon>
        <taxon>Sporomusaceae</taxon>
        <taxon>Pelosinus</taxon>
    </lineage>
</organism>
<dbReference type="Gene3D" id="3.30.360.10">
    <property type="entry name" value="Dihydrodipicolinate Reductase, domain 2"/>
    <property type="match status" value="1"/>
</dbReference>
<evidence type="ECO:0000313" key="16">
    <source>
        <dbReference type="Proteomes" id="UP001165492"/>
    </source>
</evidence>
<dbReference type="SUPFAM" id="SSF51735">
    <property type="entry name" value="NAD(P)-binding Rossmann-fold domains"/>
    <property type="match status" value="1"/>
</dbReference>
<keyword evidence="3" id="KW-0521">NADP</keyword>
<comment type="similarity">
    <text evidence="1">Belongs to the DapB family.</text>
</comment>
<protein>
    <recommendedName>
        <fullName evidence="9 12">4-hydroxy-tetrahydrodipicolinate reductase</fullName>
        <ecNumber evidence="9 12">1.17.1.8</ecNumber>
    </recommendedName>
</protein>
<sequence length="255" mass="28316">MLKLGLIGCTGKFGKDIIKYILQSKTIILNKAIARQANQFVGHDISLLIGSNNTGIIITDSIKDAANCDVLVDCTNKETFINNLPKYEEILKPVVIATTGFSKDDFIKINQVAKKIPIVFSPNYSFGFYNFLETVKCAVSNLDRETDVQIIEYHHNQKKDSPSGTAIRILNAILESNPKLIDKNININSIRAGSIVGEHRVLLANCNNEEIELIHKISSRESLSKGVVKSAIWLCSKPNGYYSMDDVAKDLIQMV</sequence>
<dbReference type="Pfam" id="PF05173">
    <property type="entry name" value="DapB_C"/>
    <property type="match status" value="1"/>
</dbReference>
<feature type="domain" description="Dihydrodipicolinate reductase C-terminal" evidence="14">
    <location>
        <begin position="131"/>
        <end position="247"/>
    </location>
</feature>
<feature type="domain" description="Dihydrodipicolinate reductase N-terminal" evidence="13">
    <location>
        <begin position="3"/>
        <end position="124"/>
    </location>
</feature>
<comment type="catalytic activity">
    <reaction evidence="10">
        <text>(S)-2,3,4,5-tetrahydrodipicolinate + NADP(+) + H2O = (2S,4S)-4-hydroxy-2,3,4,5-tetrahydrodipicolinate + NADPH + H(+)</text>
        <dbReference type="Rhea" id="RHEA:35331"/>
        <dbReference type="ChEBI" id="CHEBI:15377"/>
        <dbReference type="ChEBI" id="CHEBI:15378"/>
        <dbReference type="ChEBI" id="CHEBI:16845"/>
        <dbReference type="ChEBI" id="CHEBI:57783"/>
        <dbReference type="ChEBI" id="CHEBI:58349"/>
        <dbReference type="ChEBI" id="CHEBI:67139"/>
        <dbReference type="EC" id="1.17.1.8"/>
    </reaction>
</comment>
<evidence type="ECO:0000256" key="6">
    <source>
        <dbReference type="ARBA" id="ARBA00023027"/>
    </source>
</evidence>
<comment type="pathway">
    <text evidence="8">Amino-acid biosynthesis; L-lysine biosynthesis via DAP pathway; (S)-tetrahydrodipicolinate from L-aspartate: step 4/4.</text>
</comment>
<keyword evidence="16" id="KW-1185">Reference proteome</keyword>
<dbReference type="NCBIfam" id="TIGR00036">
    <property type="entry name" value="dapB"/>
    <property type="match status" value="1"/>
</dbReference>
<evidence type="ECO:0000259" key="14">
    <source>
        <dbReference type="Pfam" id="PF05173"/>
    </source>
</evidence>
<evidence type="ECO:0000256" key="9">
    <source>
        <dbReference type="ARBA" id="ARBA00038983"/>
    </source>
</evidence>